<dbReference type="Proteomes" id="UP001630127">
    <property type="component" value="Unassembled WGS sequence"/>
</dbReference>
<accession>A0ABD2Y162</accession>
<evidence type="ECO:0000256" key="4">
    <source>
        <dbReference type="ARBA" id="ARBA00022803"/>
    </source>
</evidence>
<dbReference type="PANTHER" id="PTHR16263:SF4">
    <property type="entry name" value="TETRATRICOPEPTIDE REPEAT PROTEIN 38"/>
    <property type="match status" value="1"/>
</dbReference>
<evidence type="ECO:0000313" key="6">
    <source>
        <dbReference type="Proteomes" id="UP001630127"/>
    </source>
</evidence>
<dbReference type="InterPro" id="IPR033891">
    <property type="entry name" value="TTC38"/>
</dbReference>
<proteinExistence type="inferred from homology"/>
<gene>
    <name evidence="5" type="ORF">ACH5RR_035761</name>
</gene>
<dbReference type="SUPFAM" id="SSF48452">
    <property type="entry name" value="TPR-like"/>
    <property type="match status" value="1"/>
</dbReference>
<dbReference type="CDD" id="cd05804">
    <property type="entry name" value="StaR_like"/>
    <property type="match status" value="1"/>
</dbReference>
<keyword evidence="6" id="KW-1185">Reference proteome</keyword>
<dbReference type="InterPro" id="IPR011990">
    <property type="entry name" value="TPR-like_helical_dom_sf"/>
</dbReference>
<evidence type="ECO:0000256" key="2">
    <source>
        <dbReference type="ARBA" id="ARBA00019992"/>
    </source>
</evidence>
<reference evidence="5 6" key="1">
    <citation type="submission" date="2024-11" db="EMBL/GenBank/DDBJ databases">
        <title>A near-complete genome assembly of Cinchona calisaya.</title>
        <authorList>
            <person name="Lian D.C."/>
            <person name="Zhao X.W."/>
            <person name="Wei L."/>
        </authorList>
    </citation>
    <scope>NUCLEOTIDE SEQUENCE [LARGE SCALE GENOMIC DNA]</scope>
    <source>
        <tissue evidence="5">Nenye</tissue>
    </source>
</reference>
<name>A0ABD2Y162_9GENT</name>
<evidence type="ECO:0000256" key="3">
    <source>
        <dbReference type="ARBA" id="ARBA00022737"/>
    </source>
</evidence>
<protein>
    <recommendedName>
        <fullName evidence="2">Tetratricopeptide repeat protein 38</fullName>
    </recommendedName>
</protein>
<keyword evidence="4" id="KW-0802">TPR repeat</keyword>
<sequence>MEGVKLDKWGYEVNTCSDACINAINSYYHQVLSYGRKRDVILEAPKADPDCVLGNILAANFLCSYDPSTVPVLLDAAKSYLENASAYEKAVFDVVSYFISADRDDDVAVELHSKLLKDYPRDLVSLKRAQVLCFYMGRADLSLQLVEQVLPKNKNKNFIYGMLAFPLLELGRMADAEKAAKEGFEINKEDPWAQHALCHVYQYECRFKEAVVFMGECSQSWSPLSSFMYTHNWWHVALCYLEGHCPIEKVEEVYDKCIWKELERSDAMPAEVYLNAVGLLLRIYVRGEMKVFENHLNVLANCLADRAFWYLEWHLDVLIVWALTYTGEISKAEDLLTGLKSRLSLMTKKKQQRMERGMLLAEALFEYGKGENEKALDLLGLQFEATDYKIIGASDEQLDVFNEIWITLLINSGQTTKAIQAIEKQLKNREGAPFLWRLLEKCYGILRRPEAANIGEKANTLELTYFK</sequence>
<dbReference type="EMBL" id="JBJUIK010000015">
    <property type="protein sequence ID" value="KAL3501312.1"/>
    <property type="molecule type" value="Genomic_DNA"/>
</dbReference>
<keyword evidence="3" id="KW-0677">Repeat</keyword>
<evidence type="ECO:0000256" key="1">
    <source>
        <dbReference type="ARBA" id="ARBA00005857"/>
    </source>
</evidence>
<comment type="caution">
    <text evidence="5">The sequence shown here is derived from an EMBL/GenBank/DDBJ whole genome shotgun (WGS) entry which is preliminary data.</text>
</comment>
<dbReference type="PANTHER" id="PTHR16263">
    <property type="entry name" value="TETRATRICOPEPTIDE REPEAT PROTEIN 38"/>
    <property type="match status" value="1"/>
</dbReference>
<dbReference type="AlphaFoldDB" id="A0ABD2Y162"/>
<evidence type="ECO:0000313" key="5">
    <source>
        <dbReference type="EMBL" id="KAL3501312.1"/>
    </source>
</evidence>
<comment type="similarity">
    <text evidence="1">Belongs to the TTC38 family.</text>
</comment>
<organism evidence="5 6">
    <name type="scientific">Cinchona calisaya</name>
    <dbReference type="NCBI Taxonomy" id="153742"/>
    <lineage>
        <taxon>Eukaryota</taxon>
        <taxon>Viridiplantae</taxon>
        <taxon>Streptophyta</taxon>
        <taxon>Embryophyta</taxon>
        <taxon>Tracheophyta</taxon>
        <taxon>Spermatophyta</taxon>
        <taxon>Magnoliopsida</taxon>
        <taxon>eudicotyledons</taxon>
        <taxon>Gunneridae</taxon>
        <taxon>Pentapetalae</taxon>
        <taxon>asterids</taxon>
        <taxon>lamiids</taxon>
        <taxon>Gentianales</taxon>
        <taxon>Rubiaceae</taxon>
        <taxon>Cinchonoideae</taxon>
        <taxon>Cinchoneae</taxon>
        <taxon>Cinchona</taxon>
    </lineage>
</organism>
<dbReference type="Gene3D" id="1.25.40.10">
    <property type="entry name" value="Tetratricopeptide repeat domain"/>
    <property type="match status" value="1"/>
</dbReference>